<evidence type="ECO:0000313" key="11">
    <source>
        <dbReference type="Proteomes" id="UP000247810"/>
    </source>
</evidence>
<keyword evidence="8" id="KW-0732">Signal</keyword>
<evidence type="ECO:0000259" key="9">
    <source>
        <dbReference type="PROSITE" id="PS51405"/>
    </source>
</evidence>
<organism evidence="10 11">
    <name type="scientific">Aspergillus ellipticus CBS 707.79</name>
    <dbReference type="NCBI Taxonomy" id="1448320"/>
    <lineage>
        <taxon>Eukaryota</taxon>
        <taxon>Fungi</taxon>
        <taxon>Dikarya</taxon>
        <taxon>Ascomycota</taxon>
        <taxon>Pezizomycotina</taxon>
        <taxon>Eurotiomycetes</taxon>
        <taxon>Eurotiomycetidae</taxon>
        <taxon>Eurotiales</taxon>
        <taxon>Aspergillaceae</taxon>
        <taxon>Aspergillus</taxon>
        <taxon>Aspergillus subgen. Circumdati</taxon>
    </lineage>
</organism>
<dbReference type="GO" id="GO:0046872">
    <property type="term" value="F:metal ion binding"/>
    <property type="evidence" value="ECO:0007669"/>
    <property type="project" value="UniProtKB-KW"/>
</dbReference>
<dbReference type="Proteomes" id="UP000247810">
    <property type="component" value="Unassembled WGS sequence"/>
</dbReference>
<sequence>MKTVILLITAALAQAFRREAPHPLPWVPPGPTDARAPCPMLNTLANHGFLPHDGKNITEQQTISALGHALNIDAALAKALHIGGVTTNPAPNATTFSLDDLSRHGIIEHDASLSRQDTYFGDNHDFNQTIFDQTRSYWPHALIDVTDAATARQARANNSLATNPAYSLTGSSLQLSYGESAWYLIIIGNKSAGIANRTLVEYLFENERLPLELGWTRPQQNVTLDDLSSMLERIANVTGGTSRELAKRGGLHVGRHG</sequence>
<dbReference type="EMBL" id="KZ826177">
    <property type="protein sequence ID" value="PYH87754.1"/>
    <property type="molecule type" value="Genomic_DNA"/>
</dbReference>
<evidence type="ECO:0000256" key="6">
    <source>
        <dbReference type="ARBA" id="ARBA00023004"/>
    </source>
</evidence>
<protein>
    <submittedName>
        <fullName evidence="10">Peroxidase</fullName>
    </submittedName>
</protein>
<evidence type="ECO:0000256" key="5">
    <source>
        <dbReference type="ARBA" id="ARBA00023002"/>
    </source>
</evidence>
<gene>
    <name evidence="10" type="ORF">BO71DRAFT_404392</name>
</gene>
<comment type="cofactor">
    <cofactor evidence="1">
        <name>heme b</name>
        <dbReference type="ChEBI" id="CHEBI:60344"/>
    </cofactor>
</comment>
<keyword evidence="2 10" id="KW-0575">Peroxidase</keyword>
<evidence type="ECO:0000256" key="2">
    <source>
        <dbReference type="ARBA" id="ARBA00022559"/>
    </source>
</evidence>
<proteinExistence type="inferred from homology"/>
<keyword evidence="5" id="KW-0560">Oxidoreductase</keyword>
<feature type="domain" description="Heme haloperoxidase family profile" evidence="9">
    <location>
        <begin position="22"/>
        <end position="229"/>
    </location>
</feature>
<evidence type="ECO:0000313" key="10">
    <source>
        <dbReference type="EMBL" id="PYH87754.1"/>
    </source>
</evidence>
<feature type="signal peptide" evidence="8">
    <location>
        <begin position="1"/>
        <end position="15"/>
    </location>
</feature>
<dbReference type="Gene3D" id="1.10.489.10">
    <property type="entry name" value="Chloroperoxidase-like"/>
    <property type="match status" value="1"/>
</dbReference>
<evidence type="ECO:0000256" key="3">
    <source>
        <dbReference type="ARBA" id="ARBA00022617"/>
    </source>
</evidence>
<dbReference type="AlphaFoldDB" id="A0A319CR84"/>
<keyword evidence="3" id="KW-0349">Heme</keyword>
<dbReference type="VEuPathDB" id="FungiDB:BO71DRAFT_404392"/>
<dbReference type="Pfam" id="PF01328">
    <property type="entry name" value="Peroxidase_2"/>
    <property type="match status" value="1"/>
</dbReference>
<accession>A0A319CR84</accession>
<dbReference type="PANTHER" id="PTHR33577">
    <property type="entry name" value="STERIGMATOCYSTIN BIOSYNTHESIS PEROXIDASE STCC-RELATED"/>
    <property type="match status" value="1"/>
</dbReference>
<comment type="similarity">
    <text evidence="7">Belongs to the chloroperoxidase family.</text>
</comment>
<evidence type="ECO:0000256" key="8">
    <source>
        <dbReference type="SAM" id="SignalP"/>
    </source>
</evidence>
<name>A0A319CR84_9EURO</name>
<keyword evidence="4" id="KW-0479">Metal-binding</keyword>
<keyword evidence="6" id="KW-0408">Iron</keyword>
<evidence type="ECO:0000256" key="1">
    <source>
        <dbReference type="ARBA" id="ARBA00001970"/>
    </source>
</evidence>
<dbReference type="PROSITE" id="PS51405">
    <property type="entry name" value="HEME_HALOPEROXIDASE"/>
    <property type="match status" value="1"/>
</dbReference>
<dbReference type="OrthoDB" id="407298at2759"/>
<reference evidence="10 11" key="1">
    <citation type="submission" date="2018-02" db="EMBL/GenBank/DDBJ databases">
        <title>The genomes of Aspergillus section Nigri reveals drivers in fungal speciation.</title>
        <authorList>
            <consortium name="DOE Joint Genome Institute"/>
            <person name="Vesth T.C."/>
            <person name="Nybo J."/>
            <person name="Theobald S."/>
            <person name="Brandl J."/>
            <person name="Frisvad J.C."/>
            <person name="Nielsen K.F."/>
            <person name="Lyhne E.K."/>
            <person name="Kogle M.E."/>
            <person name="Kuo A."/>
            <person name="Riley R."/>
            <person name="Clum A."/>
            <person name="Nolan M."/>
            <person name="Lipzen A."/>
            <person name="Salamov A."/>
            <person name="Henrissat B."/>
            <person name="Wiebenga A."/>
            <person name="De vries R.P."/>
            <person name="Grigoriev I.V."/>
            <person name="Mortensen U.H."/>
            <person name="Andersen M.R."/>
            <person name="Baker S.E."/>
        </authorList>
    </citation>
    <scope>NUCLEOTIDE SEQUENCE [LARGE SCALE GENOMIC DNA]</scope>
    <source>
        <strain evidence="10 11">CBS 707.79</strain>
    </source>
</reference>
<feature type="chain" id="PRO_5016268852" evidence="8">
    <location>
        <begin position="16"/>
        <end position="257"/>
    </location>
</feature>
<evidence type="ECO:0000256" key="4">
    <source>
        <dbReference type="ARBA" id="ARBA00022723"/>
    </source>
</evidence>
<keyword evidence="11" id="KW-1185">Reference proteome</keyword>
<dbReference type="PANTHER" id="PTHR33577:SF7">
    <property type="entry name" value="HEME HALOPEROXIDASE FAMILY PROFILE DOMAIN-CONTAINING PROTEIN"/>
    <property type="match status" value="1"/>
</dbReference>
<evidence type="ECO:0000256" key="7">
    <source>
        <dbReference type="ARBA" id="ARBA00025795"/>
    </source>
</evidence>
<dbReference type="InterPro" id="IPR000028">
    <property type="entry name" value="Chloroperoxidase"/>
</dbReference>
<dbReference type="GO" id="GO:0004601">
    <property type="term" value="F:peroxidase activity"/>
    <property type="evidence" value="ECO:0007669"/>
    <property type="project" value="UniProtKB-KW"/>
</dbReference>
<dbReference type="STRING" id="1448320.A0A319CR84"/>
<dbReference type="SUPFAM" id="SSF47571">
    <property type="entry name" value="Cloroperoxidase"/>
    <property type="match status" value="1"/>
</dbReference>
<dbReference type="InterPro" id="IPR036851">
    <property type="entry name" value="Chloroperoxidase-like_sf"/>
</dbReference>